<evidence type="ECO:0000313" key="15">
    <source>
        <dbReference type="EnsemblFungi" id="EJT75440"/>
    </source>
</evidence>
<evidence type="ECO:0000256" key="3">
    <source>
        <dbReference type="ARBA" id="ARBA00022723"/>
    </source>
</evidence>
<dbReference type="Pfam" id="PF01853">
    <property type="entry name" value="MOZ_SAS"/>
    <property type="match status" value="2"/>
</dbReference>
<evidence type="ECO:0000256" key="1">
    <source>
        <dbReference type="ARBA" id="ARBA00004123"/>
    </source>
</evidence>
<dbReference type="InterPro" id="IPR002717">
    <property type="entry name" value="HAT_MYST-type"/>
</dbReference>
<keyword evidence="4" id="KW-0863">Zinc-finger</keyword>
<dbReference type="InterPro" id="IPR016181">
    <property type="entry name" value="Acyl_CoA_acyltransferase"/>
</dbReference>
<dbReference type="HOGENOM" id="CLU_011815_0_1_1"/>
<keyword evidence="6" id="KW-0805">Transcription regulation</keyword>
<keyword evidence="7" id="KW-0804">Transcription</keyword>
<dbReference type="PANTHER" id="PTHR10615:SF219">
    <property type="entry name" value="HISTONE ACETYLTRANSFERASE KAT5"/>
    <property type="match status" value="1"/>
</dbReference>
<keyword evidence="5" id="KW-0862">Zinc</keyword>
<evidence type="ECO:0000256" key="6">
    <source>
        <dbReference type="ARBA" id="ARBA00023015"/>
    </source>
</evidence>
<evidence type="ECO:0000256" key="8">
    <source>
        <dbReference type="ARBA" id="ARBA00023242"/>
    </source>
</evidence>
<dbReference type="PROSITE" id="PS51726">
    <property type="entry name" value="MYST_HAT"/>
    <property type="match status" value="1"/>
</dbReference>
<dbReference type="VEuPathDB" id="FungiDB:GGTG_05374"/>
<keyword evidence="8" id="KW-0539">Nucleus</keyword>
<feature type="region of interest" description="Disordered" evidence="12">
    <location>
        <begin position="433"/>
        <end position="457"/>
    </location>
</feature>
<gene>
    <name evidence="15" type="primary">20345832</name>
    <name evidence="14" type="ORF">GGTG_05374</name>
</gene>
<dbReference type="Gene3D" id="3.40.630.30">
    <property type="match status" value="1"/>
</dbReference>
<dbReference type="GO" id="GO:0006355">
    <property type="term" value="P:regulation of DNA-templated transcription"/>
    <property type="evidence" value="ECO:0007669"/>
    <property type="project" value="InterPro"/>
</dbReference>
<dbReference type="CDD" id="cd04301">
    <property type="entry name" value="NAT_SF"/>
    <property type="match status" value="1"/>
</dbReference>
<dbReference type="Proteomes" id="UP000006039">
    <property type="component" value="Unassembled WGS sequence"/>
</dbReference>
<keyword evidence="2 14" id="KW-0808">Transferase</keyword>
<keyword evidence="9" id="KW-0012">Acyltransferase</keyword>
<reference evidence="15" key="5">
    <citation type="submission" date="2018-04" db="UniProtKB">
        <authorList>
            <consortium name="EnsemblFungi"/>
        </authorList>
    </citation>
    <scope>IDENTIFICATION</scope>
    <source>
        <strain evidence="15">R3-111a-1</strain>
    </source>
</reference>
<feature type="region of interest" description="Disordered" evidence="12">
    <location>
        <begin position="77"/>
        <end position="134"/>
    </location>
</feature>
<evidence type="ECO:0000256" key="11">
    <source>
        <dbReference type="PIRSR" id="PIRSR602717-51"/>
    </source>
</evidence>
<dbReference type="Gene3D" id="3.30.60.60">
    <property type="entry name" value="N-acetyl transferase-like"/>
    <property type="match status" value="1"/>
</dbReference>
<feature type="compositionally biased region" description="Basic residues" evidence="12">
    <location>
        <begin position="1"/>
        <end position="12"/>
    </location>
</feature>
<keyword evidence="3" id="KW-0479">Metal-binding</keyword>
<evidence type="ECO:0000256" key="7">
    <source>
        <dbReference type="ARBA" id="ARBA00023163"/>
    </source>
</evidence>
<sequence>MPKPQQQRHRTQPTHQQQAKPHVVSTPGKRGFRADRNIDKVVLGNTCFSAWYPSYYGKEVLGDVSGNVVVKTAGGGVGTTSTTGFHSGGIPGGVDKAQQHHANGDSNNSSVPRTNAAGKDNGKGKAGQQQPTQQQPMLGRLYVCPSCFKYSKELVMWWEHVQACDRRHAVPGRKIYVHPKGSQTIHVRAPPKTGGSRKKSDSGGVLTQVVQDEGEWSIWEVDGEQEMLFCQNLSLFGKLFLDNKSVFFDVTSFNYFLLVYTPPWPALPTSESGEKDRVGGTPYTNAAEAQPPPPHIVGFFSKEKMSWDNNTLACILVFPPWQRKGLGALLMGVSYEIARREGILGGPEKPISDLGRKGYKRYWAGEMARWLLTVEPDGKNAAGAATAAPTLVSTGADGSSSTAAMVDLEECSRATWIALDDCLATLRDMNMAEDAGLGPPRPPAPDIAGPDEGAGVDNRGADDPMLQGATAAAEQTAATVLPPWGGADAKPGEEPAGQQVRRVRIYKDRVRKWVADNGVDLTRPCDPAGFVDGYGVKAPPGDEEKTPL</sequence>
<dbReference type="AlphaFoldDB" id="J3NVR1"/>
<feature type="active site" description="Proton donor/acceptor" evidence="11">
    <location>
        <position position="348"/>
    </location>
</feature>
<dbReference type="GO" id="GO:0046972">
    <property type="term" value="F:histone H4K16 acetyltransferase activity"/>
    <property type="evidence" value="ECO:0007669"/>
    <property type="project" value="TreeGrafter"/>
</dbReference>
<dbReference type="STRING" id="644352.J3NVR1"/>
<dbReference type="EnsemblFungi" id="EJT75440">
    <property type="protein sequence ID" value="EJT75440"/>
    <property type="gene ID" value="GGTG_05374"/>
</dbReference>
<dbReference type="GO" id="GO:0005634">
    <property type="term" value="C:nucleus"/>
    <property type="evidence" value="ECO:0007669"/>
    <property type="project" value="UniProtKB-SubCell"/>
</dbReference>
<feature type="domain" description="MYST-type HAT" evidence="13">
    <location>
        <begin position="33"/>
        <end position="442"/>
    </location>
</feature>
<keyword evidence="16" id="KW-1185">Reference proteome</keyword>
<dbReference type="RefSeq" id="XP_009221440.1">
    <property type="nucleotide sequence ID" value="XM_009223176.1"/>
</dbReference>
<comment type="function">
    <text evidence="10">Catalytic component of the NuA4 histone acetyltransferase (HAT) complex which is involved in epigenetic transcriptional activation of selected genes principally by acetylation of nucleosomal histones H4, H3, H2B, H2A and H2A variant H2A.Z. Acetylates histone H4 to form H4K5ac, H4K8ac, H4K12ac and H4K16ac, histone H3 to form H3K14ac, and histone H2A to form H2AK4ac and H2AK7ac. The NuA4 complex is involved in the DNA damage response and is required for chromosome segregation. The NuA4 complex plays a direct role in repair of DNA double-strand breaks (DSBs) through homologous recombination. Recruitment to promoters depends on H3K4me. Also acetylates non-histone proteins. In addition to protein acetyltransferase, can use different acyl-CoA substrates, such as 2-hydroxyisobutanoyl-CoA (2-hydroxyisobutyryl-CoA) or (2E)-butenoyl-CoA (crotonyl-CoA), and is able to mediate protein 2-hydroxyisobutyrylation and crotonylation, respectively.</text>
</comment>
<evidence type="ECO:0000256" key="12">
    <source>
        <dbReference type="SAM" id="MobiDB-lite"/>
    </source>
</evidence>
<reference evidence="14" key="2">
    <citation type="submission" date="2010-07" db="EMBL/GenBank/DDBJ databases">
        <authorList>
            <consortium name="The Broad Institute Genome Sequencing Platform"/>
            <consortium name="Broad Institute Genome Sequencing Center for Infectious Disease"/>
            <person name="Ma L.-J."/>
            <person name="Dead R."/>
            <person name="Young S."/>
            <person name="Zeng Q."/>
            <person name="Koehrsen M."/>
            <person name="Alvarado L."/>
            <person name="Berlin A."/>
            <person name="Chapman S.B."/>
            <person name="Chen Z."/>
            <person name="Freedman E."/>
            <person name="Gellesch M."/>
            <person name="Goldberg J."/>
            <person name="Griggs A."/>
            <person name="Gujja S."/>
            <person name="Heilman E.R."/>
            <person name="Heiman D."/>
            <person name="Hepburn T."/>
            <person name="Howarth C."/>
            <person name="Jen D."/>
            <person name="Larson L."/>
            <person name="Mehta T."/>
            <person name="Neiman D."/>
            <person name="Pearson M."/>
            <person name="Roberts A."/>
            <person name="Saif S."/>
            <person name="Shea T."/>
            <person name="Shenoy N."/>
            <person name="Sisk P."/>
            <person name="Stolte C."/>
            <person name="Sykes S."/>
            <person name="Walk T."/>
            <person name="White J."/>
            <person name="Yandava C."/>
            <person name="Haas B."/>
            <person name="Nusbaum C."/>
            <person name="Birren B."/>
        </authorList>
    </citation>
    <scope>NUCLEOTIDE SEQUENCE</scope>
    <source>
        <strain evidence="14">R3-111a-1</strain>
    </source>
</reference>
<evidence type="ECO:0000259" key="13">
    <source>
        <dbReference type="PROSITE" id="PS51726"/>
    </source>
</evidence>
<name>J3NVR1_GAET3</name>
<evidence type="ECO:0000256" key="10">
    <source>
        <dbReference type="ARBA" id="ARBA00045805"/>
    </source>
</evidence>
<dbReference type="OrthoDB" id="787137at2759"/>
<feature type="region of interest" description="Disordered" evidence="12">
    <location>
        <begin position="519"/>
        <end position="548"/>
    </location>
</feature>
<dbReference type="eggNOG" id="KOG2747">
    <property type="taxonomic scope" value="Eukaryota"/>
</dbReference>
<feature type="compositionally biased region" description="Polar residues" evidence="12">
    <location>
        <begin position="100"/>
        <end position="113"/>
    </location>
</feature>
<reference evidence="14" key="3">
    <citation type="submission" date="2010-09" db="EMBL/GenBank/DDBJ databases">
        <title>Annotation of Gaeumannomyces graminis var. tritici R3-111a-1.</title>
        <authorList>
            <consortium name="The Broad Institute Genome Sequencing Platform"/>
            <person name="Ma L.-J."/>
            <person name="Dead R."/>
            <person name="Young S.K."/>
            <person name="Zeng Q."/>
            <person name="Gargeya S."/>
            <person name="Fitzgerald M."/>
            <person name="Haas B."/>
            <person name="Abouelleil A."/>
            <person name="Alvarado L."/>
            <person name="Arachchi H.M."/>
            <person name="Berlin A."/>
            <person name="Brown A."/>
            <person name="Chapman S.B."/>
            <person name="Chen Z."/>
            <person name="Dunbar C."/>
            <person name="Freedman E."/>
            <person name="Gearin G."/>
            <person name="Gellesch M."/>
            <person name="Goldberg J."/>
            <person name="Griggs A."/>
            <person name="Gujja S."/>
            <person name="Heiman D."/>
            <person name="Howarth C."/>
            <person name="Larson L."/>
            <person name="Lui A."/>
            <person name="MacDonald P.J.P."/>
            <person name="Mehta T."/>
            <person name="Montmayeur A."/>
            <person name="Murphy C."/>
            <person name="Neiman D."/>
            <person name="Pearson M."/>
            <person name="Priest M."/>
            <person name="Roberts A."/>
            <person name="Saif S."/>
            <person name="Shea T."/>
            <person name="Shenoy N."/>
            <person name="Sisk P."/>
            <person name="Stolte C."/>
            <person name="Sykes S."/>
            <person name="Yandava C."/>
            <person name="Wortman J."/>
            <person name="Nusbaum C."/>
            <person name="Birren B."/>
        </authorList>
    </citation>
    <scope>NUCLEOTIDE SEQUENCE</scope>
    <source>
        <strain evidence="14">R3-111a-1</strain>
    </source>
</reference>
<dbReference type="GeneID" id="20345832"/>
<protein>
    <submittedName>
        <fullName evidence="14">Histone acetyltransferase</fullName>
    </submittedName>
</protein>
<evidence type="ECO:0000256" key="4">
    <source>
        <dbReference type="ARBA" id="ARBA00022771"/>
    </source>
</evidence>
<evidence type="ECO:0000313" key="16">
    <source>
        <dbReference type="Proteomes" id="UP000006039"/>
    </source>
</evidence>
<evidence type="ECO:0000313" key="14">
    <source>
        <dbReference type="EMBL" id="EJT75440.1"/>
    </source>
</evidence>
<dbReference type="FunCoup" id="J3NVR1">
    <property type="interactions" value="269"/>
</dbReference>
<evidence type="ECO:0000256" key="2">
    <source>
        <dbReference type="ARBA" id="ARBA00022679"/>
    </source>
</evidence>
<evidence type="ECO:0000256" key="5">
    <source>
        <dbReference type="ARBA" id="ARBA00022833"/>
    </source>
</evidence>
<evidence type="ECO:0000256" key="9">
    <source>
        <dbReference type="ARBA" id="ARBA00023315"/>
    </source>
</evidence>
<accession>J3NVR1</accession>
<comment type="subcellular location">
    <subcellularLocation>
        <location evidence="1">Nucleus</location>
    </subcellularLocation>
</comment>
<dbReference type="SUPFAM" id="SSF55729">
    <property type="entry name" value="Acyl-CoA N-acyltransferases (Nat)"/>
    <property type="match status" value="1"/>
</dbReference>
<dbReference type="GO" id="GO:0035267">
    <property type="term" value="C:NuA4 histone acetyltransferase complex"/>
    <property type="evidence" value="ECO:0007669"/>
    <property type="project" value="TreeGrafter"/>
</dbReference>
<dbReference type="InterPro" id="IPR050603">
    <property type="entry name" value="MYST_HAT"/>
</dbReference>
<organism evidence="14">
    <name type="scientific">Gaeumannomyces tritici (strain R3-111a-1)</name>
    <name type="common">Wheat and barley take-all root rot fungus</name>
    <name type="synonym">Gaeumannomyces graminis var. tritici</name>
    <dbReference type="NCBI Taxonomy" id="644352"/>
    <lineage>
        <taxon>Eukaryota</taxon>
        <taxon>Fungi</taxon>
        <taxon>Dikarya</taxon>
        <taxon>Ascomycota</taxon>
        <taxon>Pezizomycotina</taxon>
        <taxon>Sordariomycetes</taxon>
        <taxon>Sordariomycetidae</taxon>
        <taxon>Magnaporthales</taxon>
        <taxon>Magnaporthaceae</taxon>
        <taxon>Gaeumannomyces</taxon>
    </lineage>
</organism>
<dbReference type="EMBL" id="GL385397">
    <property type="protein sequence ID" value="EJT75440.1"/>
    <property type="molecule type" value="Genomic_DNA"/>
</dbReference>
<reference evidence="15" key="4">
    <citation type="journal article" date="2015" name="G3 (Bethesda)">
        <title>Genome sequences of three phytopathogenic species of the Magnaporthaceae family of fungi.</title>
        <authorList>
            <person name="Okagaki L.H."/>
            <person name="Nunes C.C."/>
            <person name="Sailsbery J."/>
            <person name="Clay B."/>
            <person name="Brown D."/>
            <person name="John T."/>
            <person name="Oh Y."/>
            <person name="Young N."/>
            <person name="Fitzgerald M."/>
            <person name="Haas B.J."/>
            <person name="Zeng Q."/>
            <person name="Young S."/>
            <person name="Adiconis X."/>
            <person name="Fan L."/>
            <person name="Levin J.Z."/>
            <person name="Mitchell T.K."/>
            <person name="Okubara P.A."/>
            <person name="Farman M.L."/>
            <person name="Kohn L.M."/>
            <person name="Birren B."/>
            <person name="Ma L.-J."/>
            <person name="Dean R.A."/>
        </authorList>
    </citation>
    <scope>NUCLEOTIDE SEQUENCE</scope>
    <source>
        <strain evidence="15">R3-111a-1</strain>
    </source>
</reference>
<feature type="region of interest" description="Disordered" evidence="12">
    <location>
        <begin position="1"/>
        <end position="32"/>
    </location>
</feature>
<dbReference type="PANTHER" id="PTHR10615">
    <property type="entry name" value="HISTONE ACETYLTRANSFERASE"/>
    <property type="match status" value="1"/>
</dbReference>
<dbReference type="GO" id="GO:0008270">
    <property type="term" value="F:zinc ion binding"/>
    <property type="evidence" value="ECO:0007669"/>
    <property type="project" value="UniProtKB-KW"/>
</dbReference>
<proteinExistence type="predicted"/>
<reference evidence="16" key="1">
    <citation type="submission" date="2010-07" db="EMBL/GenBank/DDBJ databases">
        <title>The genome sequence of Gaeumannomyces graminis var. tritici strain R3-111a-1.</title>
        <authorList>
            <consortium name="The Broad Institute Genome Sequencing Platform"/>
            <person name="Ma L.-J."/>
            <person name="Dead R."/>
            <person name="Young S."/>
            <person name="Zeng Q."/>
            <person name="Koehrsen M."/>
            <person name="Alvarado L."/>
            <person name="Berlin A."/>
            <person name="Chapman S.B."/>
            <person name="Chen Z."/>
            <person name="Freedman E."/>
            <person name="Gellesch M."/>
            <person name="Goldberg J."/>
            <person name="Griggs A."/>
            <person name="Gujja S."/>
            <person name="Heilman E.R."/>
            <person name="Heiman D."/>
            <person name="Hepburn T."/>
            <person name="Howarth C."/>
            <person name="Jen D."/>
            <person name="Larson L."/>
            <person name="Mehta T."/>
            <person name="Neiman D."/>
            <person name="Pearson M."/>
            <person name="Roberts A."/>
            <person name="Saif S."/>
            <person name="Shea T."/>
            <person name="Shenoy N."/>
            <person name="Sisk P."/>
            <person name="Stolte C."/>
            <person name="Sykes S."/>
            <person name="Walk T."/>
            <person name="White J."/>
            <person name="Yandava C."/>
            <person name="Haas B."/>
            <person name="Nusbaum C."/>
            <person name="Birren B."/>
        </authorList>
    </citation>
    <scope>NUCLEOTIDE SEQUENCE [LARGE SCALE GENOMIC DNA]</scope>
    <source>
        <strain evidence="16">R3-111a-1</strain>
    </source>
</reference>